<feature type="chain" id="PRO_5026176235" evidence="2">
    <location>
        <begin position="33"/>
        <end position="456"/>
    </location>
</feature>
<protein>
    <submittedName>
        <fullName evidence="4">Peptidoglycan DD-metalloendopeptidase family protein</fullName>
    </submittedName>
</protein>
<feature type="compositionally biased region" description="Basic and acidic residues" evidence="1">
    <location>
        <begin position="410"/>
        <end position="423"/>
    </location>
</feature>
<accession>A0A6G7YHS6</accession>
<dbReference type="EMBL" id="CP049866">
    <property type="protein sequence ID" value="QIK76362.1"/>
    <property type="molecule type" value="Genomic_DNA"/>
</dbReference>
<dbReference type="InterPro" id="IPR050570">
    <property type="entry name" value="Cell_wall_metabolism_enzyme"/>
</dbReference>
<keyword evidence="2" id="KW-0732">Signal</keyword>
<feature type="compositionally biased region" description="Low complexity" evidence="1">
    <location>
        <begin position="343"/>
        <end position="371"/>
    </location>
</feature>
<dbReference type="PANTHER" id="PTHR21666">
    <property type="entry name" value="PEPTIDASE-RELATED"/>
    <property type="match status" value="1"/>
</dbReference>
<feature type="domain" description="M23ase beta-sheet core" evidence="3">
    <location>
        <begin position="64"/>
        <end position="154"/>
    </location>
</feature>
<dbReference type="Pfam" id="PF01551">
    <property type="entry name" value="Peptidase_M23"/>
    <property type="match status" value="1"/>
</dbReference>
<sequence>MKSMSRRLLVAVPSAAVGALALTLVAGAVAHAVPLTPHQTPFPCGQTWTGSTRGSHTPSTRSIDFNRAGDEGDAVVASASGIVAKADSVSTRSYGHHVVIDHGNGESSIYAHLDKVLVTTGQYVDQGAMLGTVGNTGNSRGAHLHFEQRAGKQVVAAAFGGVPFAYGSTVSTNCVDVPIAGDFTGDGAAEVAVFRRAPQSTFVLNHPAGAQVVRFGSATDEPLIGDWDGNGVADLGLRRPKASKFLLRGAAGVVKVRYGVRSDRALVGDWDGNGIDEVGVHRPSTATFHQRLADGSTVAVPLGTPTTCRSRATGTATVRPTSASSTRRAPCSPCGPPMPAGWPGPSRSSSAPRATSPSSATGTATGSATSGCGRRRLLSSRRDARSVPSPRLRRPPAWRSPPSSSGSPGAERRLRQASRDRAGGARRPWGWSARTCVHHRPGGGRRPPSRAGRPAS</sequence>
<dbReference type="PANTHER" id="PTHR21666:SF270">
    <property type="entry name" value="MUREIN HYDROLASE ACTIVATOR ENVC"/>
    <property type="match status" value="1"/>
</dbReference>
<evidence type="ECO:0000256" key="1">
    <source>
        <dbReference type="SAM" id="MobiDB-lite"/>
    </source>
</evidence>
<proteinExistence type="predicted"/>
<reference evidence="4 5" key="1">
    <citation type="submission" date="2020-03" db="EMBL/GenBank/DDBJ databases">
        <title>Nocardioides sp. nov., isolated from fish.</title>
        <authorList>
            <person name="Hyun D.-W."/>
            <person name="Bae J.-W."/>
        </authorList>
    </citation>
    <scope>NUCLEOTIDE SEQUENCE [LARGE SCALE GENOMIC DNA]</scope>
    <source>
        <strain evidence="4 5">HDW12A</strain>
    </source>
</reference>
<dbReference type="KEGG" id="npi:G7071_13975"/>
<dbReference type="Proteomes" id="UP000502035">
    <property type="component" value="Chromosome"/>
</dbReference>
<name>A0A6G7YHS6_9ACTN</name>
<dbReference type="GO" id="GO:0004222">
    <property type="term" value="F:metalloendopeptidase activity"/>
    <property type="evidence" value="ECO:0007669"/>
    <property type="project" value="TreeGrafter"/>
</dbReference>
<evidence type="ECO:0000256" key="2">
    <source>
        <dbReference type="SAM" id="SignalP"/>
    </source>
</evidence>
<dbReference type="InterPro" id="IPR011055">
    <property type="entry name" value="Dup_hybrid_motif"/>
</dbReference>
<organism evidence="4 5">
    <name type="scientific">Nocardioides piscis</name>
    <dbReference type="NCBI Taxonomy" id="2714938"/>
    <lineage>
        <taxon>Bacteria</taxon>
        <taxon>Bacillati</taxon>
        <taxon>Actinomycetota</taxon>
        <taxon>Actinomycetes</taxon>
        <taxon>Propionibacteriales</taxon>
        <taxon>Nocardioidaceae</taxon>
        <taxon>Nocardioides</taxon>
    </lineage>
</organism>
<feature type="compositionally biased region" description="Pro residues" evidence="1">
    <location>
        <begin position="333"/>
        <end position="342"/>
    </location>
</feature>
<keyword evidence="5" id="KW-1185">Reference proteome</keyword>
<evidence type="ECO:0000313" key="4">
    <source>
        <dbReference type="EMBL" id="QIK76362.1"/>
    </source>
</evidence>
<feature type="region of interest" description="Disordered" evidence="1">
    <location>
        <begin position="301"/>
        <end position="456"/>
    </location>
</feature>
<gene>
    <name evidence="4" type="ORF">G7071_13975</name>
</gene>
<dbReference type="PROSITE" id="PS51318">
    <property type="entry name" value="TAT"/>
    <property type="match status" value="1"/>
</dbReference>
<evidence type="ECO:0000313" key="5">
    <source>
        <dbReference type="Proteomes" id="UP000502035"/>
    </source>
</evidence>
<dbReference type="CDD" id="cd12797">
    <property type="entry name" value="M23_peptidase"/>
    <property type="match status" value="1"/>
</dbReference>
<feature type="signal peptide" evidence="2">
    <location>
        <begin position="1"/>
        <end position="32"/>
    </location>
</feature>
<dbReference type="AlphaFoldDB" id="A0A6G7YHS6"/>
<dbReference type="InterPro" id="IPR016047">
    <property type="entry name" value="M23ase_b-sheet_dom"/>
</dbReference>
<feature type="compositionally biased region" description="Low complexity" evidence="1">
    <location>
        <begin position="397"/>
        <end position="409"/>
    </location>
</feature>
<dbReference type="SUPFAM" id="SSF51261">
    <property type="entry name" value="Duplicated hybrid motif"/>
    <property type="match status" value="1"/>
</dbReference>
<dbReference type="Gene3D" id="2.70.70.10">
    <property type="entry name" value="Glucose Permease (Domain IIA)"/>
    <property type="match status" value="1"/>
</dbReference>
<feature type="compositionally biased region" description="Polar residues" evidence="1">
    <location>
        <begin position="304"/>
        <end position="327"/>
    </location>
</feature>
<evidence type="ECO:0000259" key="3">
    <source>
        <dbReference type="Pfam" id="PF01551"/>
    </source>
</evidence>
<dbReference type="InterPro" id="IPR006311">
    <property type="entry name" value="TAT_signal"/>
</dbReference>